<reference evidence="6 7" key="1">
    <citation type="journal article" date="2018" name="Nat. Biotechnol.">
        <title>A standardized bacterial taxonomy based on genome phylogeny substantially revises the tree of life.</title>
        <authorList>
            <person name="Parks D.H."/>
            <person name="Chuvochina M."/>
            <person name="Waite D.W."/>
            <person name="Rinke C."/>
            <person name="Skarshewski A."/>
            <person name="Chaumeil P.A."/>
            <person name="Hugenholtz P."/>
        </authorList>
    </citation>
    <scope>NUCLEOTIDE SEQUENCE [LARGE SCALE GENOMIC DNA]</scope>
    <source>
        <strain evidence="6">UBA8672</strain>
    </source>
</reference>
<dbReference type="Pfam" id="PF00384">
    <property type="entry name" value="Molybdopterin"/>
    <property type="match status" value="1"/>
</dbReference>
<feature type="non-terminal residue" evidence="6">
    <location>
        <position position="1"/>
    </location>
</feature>
<evidence type="ECO:0000259" key="5">
    <source>
        <dbReference type="Pfam" id="PF00384"/>
    </source>
</evidence>
<evidence type="ECO:0000313" key="6">
    <source>
        <dbReference type="EMBL" id="HCW93910.1"/>
    </source>
</evidence>
<gene>
    <name evidence="6" type="ORF">DHM44_09540</name>
</gene>
<sequence>SRLSNEAIFGYKKLSEEMNINKVVADIEFENGSFYKLHKEKFDTYENIGSLEGIKNSDLIFVIGSDLANEALGVKWNVMNAVIHNNAKLVTIGAQKYEYDYFTDASLLADYGNYAGIFEDIKTAGDDIPASIREYIDQAEHVTFIVGNEYISSEKQPESIYAFYDYVGSDKVENFFLVSDKANITALVNSGILDNGYTPAKLNKEMVNSKIRAVLAVGFYPSETYGAYKSLNKSIGNVDMLVSVDIYKNKFNSNADIIMPALTSLESESSYTSLDGRLIKTDVVHEHKYSALSDVNILSKMGALFGIELPESAPEFWNENIAGQNGYPQMDFYEIDGFVRKENKSNVNKTTFSYQKPAEGSVEIFVNARYHNNYLSTKAVVEKDVDGYLKKYYFDVDETVLSGKDACYDGQCSINDEIAKGTVLIPKNLR</sequence>
<keyword evidence="1" id="KW-0411">Iron-sulfur</keyword>
<organism evidence="6 7">
    <name type="scientific">Flexistipes sinusarabici</name>
    <dbReference type="NCBI Taxonomy" id="2352"/>
    <lineage>
        <taxon>Bacteria</taxon>
        <taxon>Pseudomonadati</taxon>
        <taxon>Deferribacterota</taxon>
        <taxon>Deferribacteres</taxon>
        <taxon>Deferribacterales</taxon>
        <taxon>Flexistipitaceae</taxon>
        <taxon>Flexistipes</taxon>
    </lineage>
</organism>
<dbReference type="PANTHER" id="PTHR43742">
    <property type="entry name" value="TRIMETHYLAMINE-N-OXIDE REDUCTASE"/>
    <property type="match status" value="1"/>
</dbReference>
<evidence type="ECO:0000313" key="7">
    <source>
        <dbReference type="Proteomes" id="UP000262325"/>
    </source>
</evidence>
<name>A0A3D5QE39_FLESI</name>
<dbReference type="Gene3D" id="3.40.50.740">
    <property type="match status" value="1"/>
</dbReference>
<dbReference type="Proteomes" id="UP000262325">
    <property type="component" value="Unassembled WGS sequence"/>
</dbReference>
<evidence type="ECO:0000256" key="4">
    <source>
        <dbReference type="ARBA" id="ARBA00023002"/>
    </source>
</evidence>
<evidence type="ECO:0000256" key="1">
    <source>
        <dbReference type="ARBA" id="ARBA00022485"/>
    </source>
</evidence>
<evidence type="ECO:0000256" key="3">
    <source>
        <dbReference type="ARBA" id="ARBA00022729"/>
    </source>
</evidence>
<keyword evidence="3" id="KW-0732">Signal</keyword>
<dbReference type="GO" id="GO:0051539">
    <property type="term" value="F:4 iron, 4 sulfur cluster binding"/>
    <property type="evidence" value="ECO:0007669"/>
    <property type="project" value="UniProtKB-KW"/>
</dbReference>
<dbReference type="InterPro" id="IPR050612">
    <property type="entry name" value="Prok_Mopterin_Oxidored"/>
</dbReference>
<keyword evidence="1" id="KW-0408">Iron</keyword>
<dbReference type="InterPro" id="IPR006656">
    <property type="entry name" value="Mopterin_OxRdtase"/>
</dbReference>
<evidence type="ECO:0000256" key="2">
    <source>
        <dbReference type="ARBA" id="ARBA00022505"/>
    </source>
</evidence>
<keyword evidence="1" id="KW-0479">Metal-binding</keyword>
<feature type="domain" description="Molybdopterin oxidoreductase" evidence="5">
    <location>
        <begin position="4"/>
        <end position="300"/>
    </location>
</feature>
<dbReference type="PANTHER" id="PTHR43742:SF9">
    <property type="entry name" value="TETRATHIONATE REDUCTASE SUBUNIT A"/>
    <property type="match status" value="1"/>
</dbReference>
<protein>
    <submittedName>
        <fullName evidence="6">Molybdopterin oxidoreductase</fullName>
    </submittedName>
</protein>
<dbReference type="EMBL" id="DPPF01000202">
    <property type="protein sequence ID" value="HCW93910.1"/>
    <property type="molecule type" value="Genomic_DNA"/>
</dbReference>
<dbReference type="AlphaFoldDB" id="A0A3D5QE39"/>
<dbReference type="GO" id="GO:0016491">
    <property type="term" value="F:oxidoreductase activity"/>
    <property type="evidence" value="ECO:0007669"/>
    <property type="project" value="UniProtKB-KW"/>
</dbReference>
<dbReference type="SUPFAM" id="SSF53706">
    <property type="entry name" value="Formate dehydrogenase/DMSO reductase, domains 1-3"/>
    <property type="match status" value="1"/>
</dbReference>
<accession>A0A3D5QE39</accession>
<comment type="caution">
    <text evidence="6">The sequence shown here is derived from an EMBL/GenBank/DDBJ whole genome shotgun (WGS) entry which is preliminary data.</text>
</comment>
<keyword evidence="2" id="KW-0500">Molybdenum</keyword>
<proteinExistence type="predicted"/>
<keyword evidence="1" id="KW-0004">4Fe-4S</keyword>
<keyword evidence="4" id="KW-0560">Oxidoreductase</keyword>